<evidence type="ECO:0000313" key="6">
    <source>
        <dbReference type="EMBL" id="KAH7298768.1"/>
    </source>
</evidence>
<evidence type="ECO:0000256" key="1">
    <source>
        <dbReference type="ARBA" id="ARBA00010618"/>
    </source>
</evidence>
<dbReference type="InterPro" id="IPR005825">
    <property type="entry name" value="Ribosomal_uL24_CS"/>
</dbReference>
<dbReference type="Gene3D" id="2.30.30.30">
    <property type="match status" value="1"/>
</dbReference>
<evidence type="ECO:0000256" key="4">
    <source>
        <dbReference type="SAM" id="MobiDB-lite"/>
    </source>
</evidence>
<accession>A0A8T2RTE7</accession>
<dbReference type="InterPro" id="IPR041988">
    <property type="entry name" value="Ribosomal_uL24_KOW"/>
</dbReference>
<protein>
    <recommendedName>
        <fullName evidence="5">KOW domain-containing protein</fullName>
    </recommendedName>
</protein>
<dbReference type="InterPro" id="IPR014722">
    <property type="entry name" value="Rib_uL2_dom2"/>
</dbReference>
<evidence type="ECO:0000313" key="7">
    <source>
        <dbReference type="Proteomes" id="UP000825935"/>
    </source>
</evidence>
<keyword evidence="3" id="KW-0687">Ribonucleoprotein</keyword>
<keyword evidence="2" id="KW-0689">Ribosomal protein</keyword>
<dbReference type="EMBL" id="CM035430">
    <property type="protein sequence ID" value="KAH7298768.1"/>
    <property type="molecule type" value="Genomic_DNA"/>
</dbReference>
<dbReference type="SMART" id="SM00739">
    <property type="entry name" value="KOW"/>
    <property type="match status" value="1"/>
</dbReference>
<feature type="domain" description="KOW" evidence="5">
    <location>
        <begin position="48"/>
        <end position="75"/>
    </location>
</feature>
<evidence type="ECO:0000256" key="2">
    <source>
        <dbReference type="ARBA" id="ARBA00022980"/>
    </source>
</evidence>
<keyword evidence="7" id="KW-1185">Reference proteome</keyword>
<feature type="region of interest" description="Disordered" evidence="4">
    <location>
        <begin position="1"/>
        <end position="20"/>
    </location>
</feature>
<dbReference type="InterPro" id="IPR005756">
    <property type="entry name" value="Ribosomal_uL24_euk/arc"/>
</dbReference>
<dbReference type="GO" id="GO:0003723">
    <property type="term" value="F:RNA binding"/>
    <property type="evidence" value="ECO:0007669"/>
    <property type="project" value="InterPro"/>
</dbReference>
<proteinExistence type="inferred from homology"/>
<comment type="similarity">
    <text evidence="1">Belongs to the universal ribosomal protein uL24 family.</text>
</comment>
<dbReference type="AlphaFoldDB" id="A0A8T2RTE7"/>
<comment type="caution">
    <text evidence="6">The sequence shown here is derived from an EMBL/GenBank/DDBJ whole genome shotgun (WGS) entry which is preliminary data.</text>
</comment>
<dbReference type="SUPFAM" id="SSF50104">
    <property type="entry name" value="Translation proteins SH3-like domain"/>
    <property type="match status" value="1"/>
</dbReference>
<organism evidence="6 7">
    <name type="scientific">Ceratopteris richardii</name>
    <name type="common">Triangle waterfern</name>
    <dbReference type="NCBI Taxonomy" id="49495"/>
    <lineage>
        <taxon>Eukaryota</taxon>
        <taxon>Viridiplantae</taxon>
        <taxon>Streptophyta</taxon>
        <taxon>Embryophyta</taxon>
        <taxon>Tracheophyta</taxon>
        <taxon>Polypodiopsida</taxon>
        <taxon>Polypodiidae</taxon>
        <taxon>Polypodiales</taxon>
        <taxon>Pteridineae</taxon>
        <taxon>Pteridaceae</taxon>
        <taxon>Parkerioideae</taxon>
        <taxon>Ceratopteris</taxon>
    </lineage>
</organism>
<evidence type="ECO:0000256" key="3">
    <source>
        <dbReference type="ARBA" id="ARBA00023274"/>
    </source>
</evidence>
<gene>
    <name evidence="6" type="ORF">KP509_25G058400</name>
</gene>
<dbReference type="FunFam" id="2.30.30.30:FF:000009">
    <property type="entry name" value="60S ribosomal protein L26"/>
    <property type="match status" value="1"/>
</dbReference>
<dbReference type="NCBIfam" id="TIGR01080">
    <property type="entry name" value="rplX_A_E"/>
    <property type="match status" value="1"/>
</dbReference>
<dbReference type="InterPro" id="IPR005824">
    <property type="entry name" value="KOW"/>
</dbReference>
<dbReference type="CDD" id="cd06089">
    <property type="entry name" value="KOW_RPL26"/>
    <property type="match status" value="1"/>
</dbReference>
<dbReference type="Proteomes" id="UP000825935">
    <property type="component" value="Chromosome 25"/>
</dbReference>
<sequence length="147" mass="16470">MKFNPAVSSSRRKSRKAHFTAPSSVRRVLMSAPLSSGLKNKYNVRSVPVRKDDEVQVVRGTHKGREGKVVQVYRRKWVIHVERITREKVNGATVNVGIDPSKVVITKLKLDKDRKALLDRKGKGRAAEKGKGKFTSEQIAAPLQEVD</sequence>
<dbReference type="GO" id="GO:0003735">
    <property type="term" value="F:structural constituent of ribosome"/>
    <property type="evidence" value="ECO:0007669"/>
    <property type="project" value="InterPro"/>
</dbReference>
<reference evidence="6" key="1">
    <citation type="submission" date="2021-08" db="EMBL/GenBank/DDBJ databases">
        <title>WGS assembly of Ceratopteris richardii.</title>
        <authorList>
            <person name="Marchant D.B."/>
            <person name="Chen G."/>
            <person name="Jenkins J."/>
            <person name="Shu S."/>
            <person name="Leebens-Mack J."/>
            <person name="Grimwood J."/>
            <person name="Schmutz J."/>
            <person name="Soltis P."/>
            <person name="Soltis D."/>
            <person name="Chen Z.-H."/>
        </authorList>
    </citation>
    <scope>NUCLEOTIDE SEQUENCE</scope>
    <source>
        <strain evidence="6">Whitten #5841</strain>
        <tissue evidence="6">Leaf</tissue>
    </source>
</reference>
<dbReference type="PROSITE" id="PS01108">
    <property type="entry name" value="RIBOSOMAL_L24"/>
    <property type="match status" value="1"/>
</dbReference>
<dbReference type="GO" id="GO:0015934">
    <property type="term" value="C:large ribosomal subunit"/>
    <property type="evidence" value="ECO:0007669"/>
    <property type="project" value="InterPro"/>
</dbReference>
<dbReference type="Pfam" id="PF16906">
    <property type="entry name" value="Ribosomal_L26"/>
    <property type="match status" value="1"/>
</dbReference>
<dbReference type="InterPro" id="IPR008991">
    <property type="entry name" value="Translation_prot_SH3-like_sf"/>
</dbReference>
<dbReference type="GO" id="GO:0006412">
    <property type="term" value="P:translation"/>
    <property type="evidence" value="ECO:0007669"/>
    <property type="project" value="InterPro"/>
</dbReference>
<dbReference type="OMA" id="ERKATSH"/>
<evidence type="ECO:0000259" key="5">
    <source>
        <dbReference type="SMART" id="SM00739"/>
    </source>
</evidence>
<dbReference type="Pfam" id="PF00467">
    <property type="entry name" value="KOW"/>
    <property type="match status" value="1"/>
</dbReference>
<dbReference type="OrthoDB" id="1688503at2759"/>
<name>A0A8T2RTE7_CERRI</name>
<dbReference type="PANTHER" id="PTHR11143">
    <property type="entry name" value="60S RIBOSOMAL PROTEIN L26 FAMILY MEMBER"/>
    <property type="match status" value="1"/>
</dbReference>